<dbReference type="PANTHER" id="PTHR38460">
    <property type="entry name" value="TAUTOMERASE YOLI-RELATED"/>
    <property type="match status" value="1"/>
</dbReference>
<gene>
    <name evidence="1" type="ORF">SAMN02745119_00455</name>
</gene>
<dbReference type="OrthoDB" id="9804765at2"/>
<sequence length="129" mass="14701">MAQIKIYGLRTTIEHHRTLLSKALHNAAVAALNLPPDKKFQRFIQLEPDDFIFPADRSSNYIIIEISLFAGRSIEVKKALIRMIFKNIEQTCGIVAQDIEITLVETPKENWGIRGMCGDELTLTYKVEL</sequence>
<accession>A0A1T4KBJ9</accession>
<dbReference type="Pfam" id="PF14552">
    <property type="entry name" value="Tautomerase_2"/>
    <property type="match status" value="1"/>
</dbReference>
<dbReference type="STRING" id="115783.SAMN02745119_00455"/>
<dbReference type="RefSeq" id="WP_078788742.1">
    <property type="nucleotide sequence ID" value="NZ_FUWR01000001.1"/>
</dbReference>
<proteinExistence type="predicted"/>
<dbReference type="PANTHER" id="PTHR38460:SF1">
    <property type="entry name" value="TAUTOMERASE YOLI-RELATED"/>
    <property type="match status" value="1"/>
</dbReference>
<dbReference type="SUPFAM" id="SSF55331">
    <property type="entry name" value="Tautomerase/MIF"/>
    <property type="match status" value="1"/>
</dbReference>
<protein>
    <submittedName>
        <fullName evidence="1">Tautomerase enzyme</fullName>
    </submittedName>
</protein>
<dbReference type="AlphaFoldDB" id="A0A1T4KBJ9"/>
<evidence type="ECO:0000313" key="2">
    <source>
        <dbReference type="Proteomes" id="UP000190102"/>
    </source>
</evidence>
<dbReference type="InterPro" id="IPR014347">
    <property type="entry name" value="Tautomerase/MIF_sf"/>
</dbReference>
<reference evidence="2" key="1">
    <citation type="submission" date="2017-02" db="EMBL/GenBank/DDBJ databases">
        <authorList>
            <person name="Varghese N."/>
            <person name="Submissions S."/>
        </authorList>
    </citation>
    <scope>NUCLEOTIDE SEQUENCE [LARGE SCALE GENOMIC DNA]</scope>
    <source>
        <strain evidence="2">ATCC BAA-34</strain>
    </source>
</reference>
<dbReference type="Gene3D" id="3.30.429.10">
    <property type="entry name" value="Macrophage Migration Inhibitory Factor"/>
    <property type="match status" value="1"/>
</dbReference>
<dbReference type="Proteomes" id="UP000190102">
    <property type="component" value="Unassembled WGS sequence"/>
</dbReference>
<keyword evidence="2" id="KW-1185">Reference proteome</keyword>
<evidence type="ECO:0000313" key="1">
    <source>
        <dbReference type="EMBL" id="SJZ39695.1"/>
    </source>
</evidence>
<organism evidence="1 2">
    <name type="scientific">Trichlorobacter thiogenes</name>
    <dbReference type="NCBI Taxonomy" id="115783"/>
    <lineage>
        <taxon>Bacteria</taxon>
        <taxon>Pseudomonadati</taxon>
        <taxon>Thermodesulfobacteriota</taxon>
        <taxon>Desulfuromonadia</taxon>
        <taxon>Geobacterales</taxon>
        <taxon>Geobacteraceae</taxon>
        <taxon>Trichlorobacter</taxon>
    </lineage>
</organism>
<dbReference type="EMBL" id="FUWR01000001">
    <property type="protein sequence ID" value="SJZ39695.1"/>
    <property type="molecule type" value="Genomic_DNA"/>
</dbReference>
<name>A0A1T4KBJ9_9BACT</name>
<dbReference type="InterPro" id="IPR037479">
    <property type="entry name" value="Tauto_MSAD"/>
</dbReference>